<dbReference type="SUPFAM" id="SSF51735">
    <property type="entry name" value="NAD(P)-binding Rossmann-fold domains"/>
    <property type="match status" value="1"/>
</dbReference>
<gene>
    <name evidence="2" type="ORF">C5750_07435</name>
</gene>
<evidence type="ECO:0000256" key="1">
    <source>
        <dbReference type="ARBA" id="ARBA00023002"/>
    </source>
</evidence>
<name>A0A2S9JP45_9HYPH</name>
<dbReference type="PANTHER" id="PTHR43157">
    <property type="entry name" value="PHOSPHATIDYLINOSITOL-GLYCAN BIOSYNTHESIS CLASS F PROTEIN-RELATED"/>
    <property type="match status" value="1"/>
</dbReference>
<dbReference type="InterPro" id="IPR036291">
    <property type="entry name" value="NAD(P)-bd_dom_sf"/>
</dbReference>
<dbReference type="EMBL" id="PVBT01000002">
    <property type="protein sequence ID" value="PRD55018.1"/>
    <property type="molecule type" value="Genomic_DNA"/>
</dbReference>
<dbReference type="Gene3D" id="3.40.50.720">
    <property type="entry name" value="NAD(P)-binding Rossmann-like Domain"/>
    <property type="match status" value="1"/>
</dbReference>
<dbReference type="GO" id="GO:0016491">
    <property type="term" value="F:oxidoreductase activity"/>
    <property type="evidence" value="ECO:0007669"/>
    <property type="project" value="UniProtKB-KW"/>
</dbReference>
<dbReference type="InterPro" id="IPR002347">
    <property type="entry name" value="SDR_fam"/>
</dbReference>
<dbReference type="OrthoDB" id="9785826at2"/>
<keyword evidence="3" id="KW-1185">Reference proteome</keyword>
<keyword evidence="1" id="KW-0560">Oxidoreductase</keyword>
<dbReference type="PRINTS" id="PR00081">
    <property type="entry name" value="GDHRDH"/>
</dbReference>
<accession>A0A2S9JP45</accession>
<evidence type="ECO:0000313" key="2">
    <source>
        <dbReference type="EMBL" id="PRD55018.1"/>
    </source>
</evidence>
<dbReference type="Pfam" id="PF00106">
    <property type="entry name" value="adh_short"/>
    <property type="match status" value="1"/>
</dbReference>
<dbReference type="RefSeq" id="WP_105733248.1">
    <property type="nucleotide sequence ID" value="NZ_PVBT01000002.1"/>
</dbReference>
<dbReference type="AlphaFoldDB" id="A0A2S9JP45"/>
<organism evidence="2 3">
    <name type="scientific">Phyllobacterium myrsinacearum</name>
    <dbReference type="NCBI Taxonomy" id="28101"/>
    <lineage>
        <taxon>Bacteria</taxon>
        <taxon>Pseudomonadati</taxon>
        <taxon>Pseudomonadota</taxon>
        <taxon>Alphaproteobacteria</taxon>
        <taxon>Hyphomicrobiales</taxon>
        <taxon>Phyllobacteriaceae</taxon>
        <taxon>Phyllobacterium</taxon>
    </lineage>
</organism>
<dbReference type="PANTHER" id="PTHR43157:SF31">
    <property type="entry name" value="PHOSPHATIDYLINOSITOL-GLYCAN BIOSYNTHESIS CLASS F PROTEIN"/>
    <property type="match status" value="1"/>
</dbReference>
<evidence type="ECO:0000313" key="3">
    <source>
        <dbReference type="Proteomes" id="UP000238563"/>
    </source>
</evidence>
<comment type="caution">
    <text evidence="2">The sequence shown here is derived from an EMBL/GenBank/DDBJ whole genome shotgun (WGS) entry which is preliminary data.</text>
</comment>
<protein>
    <submittedName>
        <fullName evidence="2">3-oxoacyl-ACP reductase</fullName>
    </submittedName>
</protein>
<proteinExistence type="predicted"/>
<sequence length="269" mass="29253">MTAQRTILITGATDGLGRCIAETLASPDVLLLVHGRNLARGRAVTQAVEMAGGSAIFYEANFASLCAVRQMAEAIAAAHPQLDVIINNAGNGDPQRRLSEDGHELHFAVNYLAHFLLTQILRPCLGRENYSRVINVASASQRPIDFDDVMLERCYDGYRAYAQSKLANVMHCFDLAKEFQGSNVTSACLHPGTYMDTHMVRAAGVQPMTSVHVGAEAVIALVNNPCDAISGRYFNGKREAQANAQAYDIDARQRLRQLSMDLTGRVGQS</sequence>
<reference evidence="2 3" key="1">
    <citation type="submission" date="2018-02" db="EMBL/GenBank/DDBJ databases">
        <title>The draft genome of Phyllobacterium myrsinacearum DSM5892.</title>
        <authorList>
            <person name="Li L."/>
            <person name="Liu L."/>
            <person name="Zhang X."/>
            <person name="Wang T."/>
        </authorList>
    </citation>
    <scope>NUCLEOTIDE SEQUENCE [LARGE SCALE GENOMIC DNA]</scope>
    <source>
        <strain evidence="2 3">DSM 5892</strain>
    </source>
</reference>
<dbReference type="Proteomes" id="UP000238563">
    <property type="component" value="Unassembled WGS sequence"/>
</dbReference>